<feature type="chain" id="PRO_5003209713" description="DUF2154 domain-containing protein" evidence="1">
    <location>
        <begin position="26"/>
        <end position="243"/>
    </location>
</feature>
<accession>E6TTY0</accession>
<dbReference type="Proteomes" id="UP000001401">
    <property type="component" value="Chromosome"/>
</dbReference>
<evidence type="ECO:0000259" key="3">
    <source>
        <dbReference type="Pfam" id="PF17115"/>
    </source>
</evidence>
<dbReference type="PROSITE" id="PS51257">
    <property type="entry name" value="PROKAR_LIPOPROTEIN"/>
    <property type="match status" value="1"/>
</dbReference>
<dbReference type="RefSeq" id="WP_013490342.1">
    <property type="nucleotide sequence ID" value="NC_014829.1"/>
</dbReference>
<feature type="domain" description="Cell wall-active antibiotics response LiaF-like C-terminal" evidence="2">
    <location>
        <begin position="148"/>
        <end position="237"/>
    </location>
</feature>
<dbReference type="eggNOG" id="COG4758">
    <property type="taxonomic scope" value="Bacteria"/>
</dbReference>
<proteinExistence type="predicted"/>
<keyword evidence="5" id="KW-1185">Reference proteome</keyword>
<dbReference type="KEGG" id="bco:Bcell_3771"/>
<dbReference type="OrthoDB" id="2964960at2"/>
<dbReference type="Pfam" id="PF17115">
    <property type="entry name" value="Toast_rack_N"/>
    <property type="match status" value="1"/>
</dbReference>
<dbReference type="AlphaFoldDB" id="E6TTY0"/>
<dbReference type="InterPro" id="IPR024425">
    <property type="entry name" value="LiaF-like_C"/>
</dbReference>
<gene>
    <name evidence="4" type="ordered locus">Bcell_3771</name>
</gene>
<evidence type="ECO:0000313" key="5">
    <source>
        <dbReference type="Proteomes" id="UP000001401"/>
    </source>
</evidence>
<protein>
    <recommendedName>
        <fullName evidence="6">DUF2154 domain-containing protein</fullName>
    </recommendedName>
</protein>
<dbReference type="Pfam" id="PF09922">
    <property type="entry name" value="LiaF-like_C"/>
    <property type="match status" value="1"/>
</dbReference>
<dbReference type="HOGENOM" id="CLU_1164739_0_0_9"/>
<dbReference type="STRING" id="649639.Bcell_3771"/>
<sequence length="243" mass="26566" precursor="true">MRKLILCCWVTVFVFILAGCGPLNAINPLPGDDMREEIIIEKDESQHLDVNVQFKYGDLTVTGGSSEWVTGELHYTNDRIRIDSDYTTQRENGAFTIEQKSKRKINAIFGNQRNSWDLQLSNDVPIDLIVDAGVSDTALDLRGLHLTGLVVDAGVGSVNIDLSGDWHESFEATIDTGVGETTIFLPNDVGVKVIAKTGIGNTSFKGLISQGKNVYVNEAYETSDVVIQIVAETGIGETVFILK</sequence>
<dbReference type="InterPro" id="IPR031346">
    <property type="entry name" value="DUF2154_N"/>
</dbReference>
<evidence type="ECO:0000256" key="1">
    <source>
        <dbReference type="SAM" id="SignalP"/>
    </source>
</evidence>
<dbReference type="EMBL" id="CP002394">
    <property type="protein sequence ID" value="ADU32011.1"/>
    <property type="molecule type" value="Genomic_DNA"/>
</dbReference>
<name>E6TTY0_EVAC2</name>
<feature type="domain" description="DUF2154" evidence="3">
    <location>
        <begin position="43"/>
        <end position="134"/>
    </location>
</feature>
<organism evidence="4 5">
    <name type="scientific">Evansella cellulosilytica (strain ATCC 21833 / DSM 2522 / FERM P-1141 / JCM 9156 / N-4)</name>
    <name type="common">Bacillus cellulosilyticus</name>
    <dbReference type="NCBI Taxonomy" id="649639"/>
    <lineage>
        <taxon>Bacteria</taxon>
        <taxon>Bacillati</taxon>
        <taxon>Bacillota</taxon>
        <taxon>Bacilli</taxon>
        <taxon>Bacillales</taxon>
        <taxon>Bacillaceae</taxon>
        <taxon>Evansella</taxon>
    </lineage>
</organism>
<reference evidence="4 5" key="1">
    <citation type="submission" date="2010-12" db="EMBL/GenBank/DDBJ databases">
        <title>Complete sequence of Bacillus cellulosilyticus DSM 2522.</title>
        <authorList>
            <consortium name="US DOE Joint Genome Institute"/>
            <person name="Lucas S."/>
            <person name="Copeland A."/>
            <person name="Lapidus A."/>
            <person name="Cheng J.-F."/>
            <person name="Bruce D."/>
            <person name="Goodwin L."/>
            <person name="Pitluck S."/>
            <person name="Chertkov O."/>
            <person name="Detter J.C."/>
            <person name="Han C."/>
            <person name="Tapia R."/>
            <person name="Land M."/>
            <person name="Hauser L."/>
            <person name="Jeffries C."/>
            <person name="Kyrpides N."/>
            <person name="Ivanova N."/>
            <person name="Mikhailova N."/>
            <person name="Brumm P."/>
            <person name="Mead D."/>
            <person name="Woyke T."/>
        </authorList>
    </citation>
    <scope>NUCLEOTIDE SEQUENCE [LARGE SCALE GENOMIC DNA]</scope>
    <source>
        <strain evidence="5">ATCC 21833 / DSM 2522 / FERM P-1141 / JCM 9156 / N-4</strain>
    </source>
</reference>
<keyword evidence="1" id="KW-0732">Signal</keyword>
<evidence type="ECO:0000313" key="4">
    <source>
        <dbReference type="EMBL" id="ADU32011.1"/>
    </source>
</evidence>
<evidence type="ECO:0008006" key="6">
    <source>
        <dbReference type="Google" id="ProtNLM"/>
    </source>
</evidence>
<feature type="signal peptide" evidence="1">
    <location>
        <begin position="1"/>
        <end position="25"/>
    </location>
</feature>
<evidence type="ECO:0000259" key="2">
    <source>
        <dbReference type="Pfam" id="PF09922"/>
    </source>
</evidence>